<evidence type="ECO:0000256" key="2">
    <source>
        <dbReference type="ARBA" id="ARBA00004651"/>
    </source>
</evidence>
<keyword evidence="8" id="KW-0249">Electron transport</keyword>
<dbReference type="EMBL" id="MAJD01000001">
    <property type="protein sequence ID" value="OBX36830.1"/>
    <property type="molecule type" value="Genomic_DNA"/>
</dbReference>
<gene>
    <name evidence="15" type="ORF">A8U91_01177</name>
</gene>
<comment type="similarity">
    <text evidence="12">Belongs to the cytochrome b561 family.</text>
</comment>
<keyword evidence="10" id="KW-0408">Iron</keyword>
<evidence type="ECO:0000259" key="14">
    <source>
        <dbReference type="Pfam" id="PF01292"/>
    </source>
</evidence>
<evidence type="ECO:0000256" key="9">
    <source>
        <dbReference type="ARBA" id="ARBA00022989"/>
    </source>
</evidence>
<evidence type="ECO:0000256" key="6">
    <source>
        <dbReference type="ARBA" id="ARBA00022692"/>
    </source>
</evidence>
<dbReference type="GO" id="GO:0046872">
    <property type="term" value="F:metal ion binding"/>
    <property type="evidence" value="ECO:0007669"/>
    <property type="project" value="UniProtKB-KW"/>
</dbReference>
<name>A0A1B8P3M9_HALEL</name>
<keyword evidence="11 13" id="KW-0472">Membrane</keyword>
<comment type="subcellular location">
    <subcellularLocation>
        <location evidence="2">Cell membrane</location>
        <topology evidence="2">Multi-pass membrane protein</topology>
    </subcellularLocation>
</comment>
<evidence type="ECO:0000256" key="3">
    <source>
        <dbReference type="ARBA" id="ARBA00022448"/>
    </source>
</evidence>
<evidence type="ECO:0000256" key="8">
    <source>
        <dbReference type="ARBA" id="ARBA00022982"/>
    </source>
</evidence>
<dbReference type="PANTHER" id="PTHR30529">
    <property type="entry name" value="CYTOCHROME B561"/>
    <property type="match status" value="1"/>
</dbReference>
<dbReference type="Proteomes" id="UP000092504">
    <property type="component" value="Unassembled WGS sequence"/>
</dbReference>
<reference evidence="15 16" key="1">
    <citation type="submission" date="2016-06" db="EMBL/GenBank/DDBJ databases">
        <title>Genome sequence of halotolerant plant growth promoting strain of Halomonas elongata HEK1 isolated from salterns of Rann of Kutch, Gujarat, India.</title>
        <authorList>
            <person name="Gaba S."/>
            <person name="Singh R.N."/>
            <person name="Abrol S."/>
            <person name="Kaushik R."/>
            <person name="Saxena A.K."/>
        </authorList>
    </citation>
    <scope>NUCLEOTIDE SEQUENCE [LARGE SCALE GENOMIC DNA]</scope>
    <source>
        <strain evidence="15 16">HEK1</strain>
    </source>
</reference>
<dbReference type="InterPro" id="IPR052168">
    <property type="entry name" value="Cytochrome_b561_oxidase"/>
</dbReference>
<evidence type="ECO:0000256" key="4">
    <source>
        <dbReference type="ARBA" id="ARBA00022475"/>
    </source>
</evidence>
<evidence type="ECO:0000313" key="16">
    <source>
        <dbReference type="Proteomes" id="UP000092504"/>
    </source>
</evidence>
<evidence type="ECO:0000256" key="1">
    <source>
        <dbReference type="ARBA" id="ARBA00001970"/>
    </source>
</evidence>
<feature type="transmembrane region" description="Helical" evidence="13">
    <location>
        <begin position="44"/>
        <end position="64"/>
    </location>
</feature>
<dbReference type="InterPro" id="IPR016174">
    <property type="entry name" value="Di-haem_cyt_TM"/>
</dbReference>
<comment type="cofactor">
    <cofactor evidence="1">
        <name>heme b</name>
        <dbReference type="ChEBI" id="CHEBI:60344"/>
    </cofactor>
</comment>
<dbReference type="Pfam" id="PF01292">
    <property type="entry name" value="Ni_hydr_CYTB"/>
    <property type="match status" value="1"/>
</dbReference>
<dbReference type="GO" id="GO:0022904">
    <property type="term" value="P:respiratory electron transport chain"/>
    <property type="evidence" value="ECO:0007669"/>
    <property type="project" value="InterPro"/>
</dbReference>
<dbReference type="Gene3D" id="1.20.950.20">
    <property type="entry name" value="Transmembrane di-heme cytochromes, Chain C"/>
    <property type="match status" value="1"/>
</dbReference>
<evidence type="ECO:0000256" key="10">
    <source>
        <dbReference type="ARBA" id="ARBA00023004"/>
    </source>
</evidence>
<comment type="caution">
    <text evidence="15">The sequence shown here is derived from an EMBL/GenBank/DDBJ whole genome shotgun (WGS) entry which is preliminary data.</text>
</comment>
<evidence type="ECO:0000256" key="12">
    <source>
        <dbReference type="ARBA" id="ARBA00037975"/>
    </source>
</evidence>
<sequence length="87" mass="9573">MLLVLVSGYLISTAEGSGVDVFGWFKVPALVSGLPDQATLAGTIHWYAAWALIVLAAGHALAAFKHHLIDRHDVLVRMLLPRYTRRH</sequence>
<dbReference type="PANTHER" id="PTHR30529:SF1">
    <property type="entry name" value="CYTOCHROME B561 HOMOLOG 2"/>
    <property type="match status" value="1"/>
</dbReference>
<evidence type="ECO:0000256" key="13">
    <source>
        <dbReference type="SAM" id="Phobius"/>
    </source>
</evidence>
<evidence type="ECO:0000256" key="11">
    <source>
        <dbReference type="ARBA" id="ARBA00023136"/>
    </source>
</evidence>
<keyword evidence="7" id="KW-0479">Metal-binding</keyword>
<dbReference type="AlphaFoldDB" id="A0A1B8P3M9"/>
<evidence type="ECO:0000313" key="15">
    <source>
        <dbReference type="EMBL" id="OBX36830.1"/>
    </source>
</evidence>
<organism evidence="15 16">
    <name type="scientific">Halomonas elongata</name>
    <dbReference type="NCBI Taxonomy" id="2746"/>
    <lineage>
        <taxon>Bacteria</taxon>
        <taxon>Pseudomonadati</taxon>
        <taxon>Pseudomonadota</taxon>
        <taxon>Gammaproteobacteria</taxon>
        <taxon>Oceanospirillales</taxon>
        <taxon>Halomonadaceae</taxon>
        <taxon>Halomonas</taxon>
    </lineage>
</organism>
<keyword evidence="4" id="KW-1003">Cell membrane</keyword>
<dbReference type="SUPFAM" id="SSF81342">
    <property type="entry name" value="Transmembrane di-heme cytochromes"/>
    <property type="match status" value="1"/>
</dbReference>
<evidence type="ECO:0000256" key="7">
    <source>
        <dbReference type="ARBA" id="ARBA00022723"/>
    </source>
</evidence>
<accession>A0A1B8P3M9</accession>
<dbReference type="GO" id="GO:0005886">
    <property type="term" value="C:plasma membrane"/>
    <property type="evidence" value="ECO:0007669"/>
    <property type="project" value="UniProtKB-SubCell"/>
</dbReference>
<feature type="domain" description="Cytochrome b561 bacterial/Ni-hydrogenase" evidence="14">
    <location>
        <begin position="1"/>
        <end position="79"/>
    </location>
</feature>
<keyword evidence="3" id="KW-0813">Transport</keyword>
<dbReference type="GO" id="GO:0009055">
    <property type="term" value="F:electron transfer activity"/>
    <property type="evidence" value="ECO:0007669"/>
    <property type="project" value="InterPro"/>
</dbReference>
<dbReference type="GO" id="GO:0020037">
    <property type="term" value="F:heme binding"/>
    <property type="evidence" value="ECO:0007669"/>
    <property type="project" value="TreeGrafter"/>
</dbReference>
<protein>
    <recommendedName>
        <fullName evidence="14">Cytochrome b561 bacterial/Ni-hydrogenase domain-containing protein</fullName>
    </recommendedName>
</protein>
<keyword evidence="6 13" id="KW-0812">Transmembrane</keyword>
<proteinExistence type="inferred from homology"/>
<evidence type="ECO:0000256" key="5">
    <source>
        <dbReference type="ARBA" id="ARBA00022617"/>
    </source>
</evidence>
<keyword evidence="5" id="KW-0349">Heme</keyword>
<dbReference type="InterPro" id="IPR011577">
    <property type="entry name" value="Cyt_b561_bac/Ni-Hgenase"/>
</dbReference>
<keyword evidence="9 13" id="KW-1133">Transmembrane helix</keyword>